<feature type="compositionally biased region" description="Polar residues" evidence="1">
    <location>
        <begin position="10"/>
        <end position="23"/>
    </location>
</feature>
<dbReference type="Proteomes" id="UP001497516">
    <property type="component" value="Chromosome 6"/>
</dbReference>
<reference evidence="2 3" key="1">
    <citation type="submission" date="2024-04" db="EMBL/GenBank/DDBJ databases">
        <authorList>
            <person name="Fracassetti M."/>
        </authorList>
    </citation>
    <scope>NUCLEOTIDE SEQUENCE [LARGE SCALE GENOMIC DNA]</scope>
</reference>
<evidence type="ECO:0000313" key="2">
    <source>
        <dbReference type="EMBL" id="CAL1396293.1"/>
    </source>
</evidence>
<dbReference type="AlphaFoldDB" id="A0AAV2FEZ3"/>
<feature type="region of interest" description="Disordered" evidence="1">
    <location>
        <begin position="1"/>
        <end position="28"/>
    </location>
</feature>
<accession>A0AAV2FEZ3</accession>
<protein>
    <submittedName>
        <fullName evidence="2">Uncharacterized protein</fullName>
    </submittedName>
</protein>
<organism evidence="2 3">
    <name type="scientific">Linum trigynum</name>
    <dbReference type="NCBI Taxonomy" id="586398"/>
    <lineage>
        <taxon>Eukaryota</taxon>
        <taxon>Viridiplantae</taxon>
        <taxon>Streptophyta</taxon>
        <taxon>Embryophyta</taxon>
        <taxon>Tracheophyta</taxon>
        <taxon>Spermatophyta</taxon>
        <taxon>Magnoliopsida</taxon>
        <taxon>eudicotyledons</taxon>
        <taxon>Gunneridae</taxon>
        <taxon>Pentapetalae</taxon>
        <taxon>rosids</taxon>
        <taxon>fabids</taxon>
        <taxon>Malpighiales</taxon>
        <taxon>Linaceae</taxon>
        <taxon>Linum</taxon>
    </lineage>
</organism>
<name>A0AAV2FEZ3_9ROSI</name>
<evidence type="ECO:0000313" key="3">
    <source>
        <dbReference type="Proteomes" id="UP001497516"/>
    </source>
</evidence>
<dbReference type="EMBL" id="OZ034819">
    <property type="protein sequence ID" value="CAL1396293.1"/>
    <property type="molecule type" value="Genomic_DNA"/>
</dbReference>
<sequence length="94" mass="10078">MNLPLPTHIRTISNHRSISSATTQPPPSKLFLPPSGFNADVDVDPSISKAQASSDLPFFNSFPSFPQIRGCGCGIDNDWANDENRSISAGTECS</sequence>
<gene>
    <name evidence="2" type="ORF">LTRI10_LOCUS36671</name>
</gene>
<proteinExistence type="predicted"/>
<evidence type="ECO:0000256" key="1">
    <source>
        <dbReference type="SAM" id="MobiDB-lite"/>
    </source>
</evidence>
<keyword evidence="3" id="KW-1185">Reference proteome</keyword>